<dbReference type="Pfam" id="PF12363">
    <property type="entry name" value="Phage_TAC_12"/>
    <property type="match status" value="1"/>
</dbReference>
<dbReference type="EMBL" id="RKRK01000006">
    <property type="protein sequence ID" value="RPF54731.1"/>
    <property type="molecule type" value="Genomic_DNA"/>
</dbReference>
<comment type="caution">
    <text evidence="1">The sequence shown here is derived from an EMBL/GenBank/DDBJ whole genome shotgun (WGS) entry which is preliminary data.</text>
</comment>
<dbReference type="AlphaFoldDB" id="A0A3N5CCM3"/>
<reference evidence="1 2" key="1">
    <citation type="submission" date="2018-11" db="EMBL/GenBank/DDBJ databases">
        <title>Genomic Encyclopedia of Type Strains, Phase IV (KMG-IV): sequencing the most valuable type-strain genomes for metagenomic binning, comparative biology and taxonomic classification.</title>
        <authorList>
            <person name="Goeker M."/>
        </authorList>
    </citation>
    <scope>NUCLEOTIDE SEQUENCE [LARGE SCALE GENOMIC DNA]</scope>
    <source>
        <strain evidence="1 2">DSM 29158</strain>
    </source>
</reference>
<name>A0A3N5CCM3_9BACL</name>
<gene>
    <name evidence="1" type="ORF">EDD62_1691</name>
</gene>
<organism evidence="1 2">
    <name type="scientific">Abyssicoccus albus</name>
    <dbReference type="NCBI Taxonomy" id="1817405"/>
    <lineage>
        <taxon>Bacteria</taxon>
        <taxon>Bacillati</taxon>
        <taxon>Bacillota</taxon>
        <taxon>Bacilli</taxon>
        <taxon>Bacillales</taxon>
        <taxon>Abyssicoccaceae</taxon>
    </lineage>
</organism>
<accession>A0A3N5CCM3</accession>
<proteinExistence type="predicted"/>
<keyword evidence="2" id="KW-1185">Reference proteome</keyword>
<dbReference type="RefSeq" id="WP_123808584.1">
    <property type="nucleotide sequence ID" value="NZ_RKRK01000006.1"/>
</dbReference>
<protein>
    <submittedName>
        <fullName evidence="1">Tail assembly chaperone</fullName>
    </submittedName>
</protein>
<dbReference type="OrthoDB" id="2067392at2"/>
<evidence type="ECO:0000313" key="1">
    <source>
        <dbReference type="EMBL" id="RPF54731.1"/>
    </source>
</evidence>
<evidence type="ECO:0000313" key="2">
    <source>
        <dbReference type="Proteomes" id="UP000277108"/>
    </source>
</evidence>
<dbReference type="InterPro" id="IPR024410">
    <property type="entry name" value="Phage_TAC_12"/>
</dbReference>
<dbReference type="Proteomes" id="UP000277108">
    <property type="component" value="Unassembled WGS sequence"/>
</dbReference>
<sequence>MNITIKNKEYELLFDIGFAETLDKKYSAKQYIGEHTGVEFGLGVQMINAKLLAGDIRGIKETIKAGLEDVKTVTYSEKDLNKAVSEKARELGGFQALAEELRNGIIASGLFNHIFETEMTEEEAKKILTENQDAK</sequence>